<evidence type="ECO:0000313" key="11">
    <source>
        <dbReference type="Proteomes" id="UP000322976"/>
    </source>
</evidence>
<evidence type="ECO:0000256" key="1">
    <source>
        <dbReference type="ARBA" id="ARBA00007957"/>
    </source>
</evidence>
<keyword evidence="5" id="KW-0805">Transcription regulation</keyword>
<feature type="binding site" evidence="8">
    <location>
        <position position="141"/>
    </location>
    <ligand>
        <name>Zn(2+)</name>
        <dbReference type="ChEBI" id="CHEBI:29105"/>
    </ligand>
</feature>
<keyword evidence="7" id="KW-0804">Transcription</keyword>
<dbReference type="Gene3D" id="1.10.10.10">
    <property type="entry name" value="Winged helix-like DNA-binding domain superfamily/Winged helix DNA-binding domain"/>
    <property type="match status" value="1"/>
</dbReference>
<gene>
    <name evidence="10" type="ORF">FWJ32_00940</name>
</gene>
<dbReference type="Proteomes" id="UP000322976">
    <property type="component" value="Unassembled WGS sequence"/>
</dbReference>
<keyword evidence="4 8" id="KW-0862">Zinc</keyword>
<dbReference type="InterPro" id="IPR043135">
    <property type="entry name" value="Fur_C"/>
</dbReference>
<dbReference type="RefSeq" id="WP_149544101.1">
    <property type="nucleotide sequence ID" value="NZ_VTPS01000001.1"/>
</dbReference>
<evidence type="ECO:0000256" key="6">
    <source>
        <dbReference type="ARBA" id="ARBA00023125"/>
    </source>
</evidence>
<keyword evidence="6" id="KW-0238">DNA-binding</keyword>
<dbReference type="SUPFAM" id="SSF46785">
    <property type="entry name" value="Winged helix' DNA-binding domain"/>
    <property type="match status" value="1"/>
</dbReference>
<proteinExistence type="inferred from homology"/>
<dbReference type="EMBL" id="VTPS01000001">
    <property type="protein sequence ID" value="TZE83483.1"/>
    <property type="molecule type" value="Genomic_DNA"/>
</dbReference>
<feature type="binding site" evidence="9">
    <location>
        <position position="133"/>
    </location>
    <ligand>
        <name>Fe cation</name>
        <dbReference type="ChEBI" id="CHEBI:24875"/>
    </ligand>
</feature>
<dbReference type="GO" id="GO:0003700">
    <property type="term" value="F:DNA-binding transcription factor activity"/>
    <property type="evidence" value="ECO:0007669"/>
    <property type="project" value="InterPro"/>
</dbReference>
<dbReference type="InterPro" id="IPR036390">
    <property type="entry name" value="WH_DNA-bd_sf"/>
</dbReference>
<dbReference type="Gene3D" id="3.30.1490.190">
    <property type="match status" value="1"/>
</dbReference>
<evidence type="ECO:0000256" key="8">
    <source>
        <dbReference type="PIRSR" id="PIRSR602481-1"/>
    </source>
</evidence>
<dbReference type="GO" id="GO:0008270">
    <property type="term" value="F:zinc ion binding"/>
    <property type="evidence" value="ECO:0007669"/>
    <property type="project" value="TreeGrafter"/>
</dbReference>
<sequence>MLNIEKNDVKYQLQERGYKLTTQRRAILDTIMENSDKHLSSEDIYDLVRKKCPEIGLATVYRTLQIFEELGLIYKLDFNDGRVRYDVYNGTSDHQHHHLICIGCGAVIEVEEDLLDDMEKHITEVKDFEIVDHNVKFFGYCSKCRSKNHPVA</sequence>
<evidence type="ECO:0000256" key="3">
    <source>
        <dbReference type="ARBA" id="ARBA00022723"/>
    </source>
</evidence>
<dbReference type="Pfam" id="PF01475">
    <property type="entry name" value="FUR"/>
    <property type="match status" value="1"/>
</dbReference>
<keyword evidence="3 8" id="KW-0479">Metal-binding</keyword>
<keyword evidence="11" id="KW-1185">Reference proteome</keyword>
<dbReference type="InterPro" id="IPR036388">
    <property type="entry name" value="WH-like_DNA-bd_sf"/>
</dbReference>
<comment type="caution">
    <text evidence="10">The sequence shown here is derived from an EMBL/GenBank/DDBJ whole genome shotgun (WGS) entry which is preliminary data.</text>
</comment>
<evidence type="ECO:0000256" key="7">
    <source>
        <dbReference type="ARBA" id="ARBA00023163"/>
    </source>
</evidence>
<comment type="cofactor">
    <cofactor evidence="9">
        <name>Mn(2+)</name>
        <dbReference type="ChEBI" id="CHEBI:29035"/>
    </cofactor>
    <cofactor evidence="9">
        <name>Fe(2+)</name>
        <dbReference type="ChEBI" id="CHEBI:29033"/>
    </cofactor>
    <text evidence="9">Binds 1 Mn(2+) or Fe(2+) ion per subunit.</text>
</comment>
<evidence type="ECO:0000313" key="10">
    <source>
        <dbReference type="EMBL" id="TZE83483.1"/>
    </source>
</evidence>
<dbReference type="GO" id="GO:1900376">
    <property type="term" value="P:regulation of secondary metabolite biosynthetic process"/>
    <property type="evidence" value="ECO:0007669"/>
    <property type="project" value="TreeGrafter"/>
</dbReference>
<dbReference type="FunFam" id="1.10.10.10:FF:000051">
    <property type="entry name" value="Fur family transcriptional regulator"/>
    <property type="match status" value="1"/>
</dbReference>
<dbReference type="AlphaFoldDB" id="A0A5D8QJ00"/>
<reference evidence="10 11" key="1">
    <citation type="submission" date="2019-08" db="EMBL/GenBank/DDBJ databases">
        <title>Calorimonas adulescens gen. nov., sp. nov., an anaerobic thermophilic bacterium from Sakhalin hot spring.</title>
        <authorList>
            <person name="Khomyakova M.A."/>
            <person name="Merkel A.Y."/>
            <person name="Novikov A."/>
            <person name="Bonch-Osmolovskaya E.A."/>
            <person name="Slobodkin A.I."/>
        </authorList>
    </citation>
    <scope>NUCLEOTIDE SEQUENCE [LARGE SCALE GENOMIC DNA]</scope>
    <source>
        <strain evidence="10 11">A05MB</strain>
    </source>
</reference>
<keyword evidence="9" id="KW-0408">Iron</keyword>
<organism evidence="10 11">
    <name type="scientific">Calorimonas adulescens</name>
    <dbReference type="NCBI Taxonomy" id="2606906"/>
    <lineage>
        <taxon>Bacteria</taxon>
        <taxon>Bacillati</taxon>
        <taxon>Bacillota</taxon>
        <taxon>Clostridia</taxon>
        <taxon>Thermoanaerobacterales</taxon>
        <taxon>Thermoanaerobacteraceae</taxon>
        <taxon>Calorimonas</taxon>
    </lineage>
</organism>
<comment type="similarity">
    <text evidence="1">Belongs to the Fur family.</text>
</comment>
<protein>
    <submittedName>
        <fullName evidence="10">Transcriptional repressor</fullName>
    </submittedName>
</protein>
<comment type="cofactor">
    <cofactor evidence="8">
        <name>Zn(2+)</name>
        <dbReference type="ChEBI" id="CHEBI:29105"/>
    </cofactor>
    <text evidence="8">Binds 1 zinc ion per subunit.</text>
</comment>
<evidence type="ECO:0000256" key="4">
    <source>
        <dbReference type="ARBA" id="ARBA00022833"/>
    </source>
</evidence>
<dbReference type="PANTHER" id="PTHR33202">
    <property type="entry name" value="ZINC UPTAKE REGULATION PROTEIN"/>
    <property type="match status" value="1"/>
</dbReference>
<accession>A0A5D8QJ00</accession>
<dbReference type="GO" id="GO:0000976">
    <property type="term" value="F:transcription cis-regulatory region binding"/>
    <property type="evidence" value="ECO:0007669"/>
    <property type="project" value="TreeGrafter"/>
</dbReference>
<keyword evidence="2" id="KW-0678">Repressor</keyword>
<evidence type="ECO:0000256" key="9">
    <source>
        <dbReference type="PIRSR" id="PIRSR602481-2"/>
    </source>
</evidence>
<dbReference type="CDD" id="cd07153">
    <property type="entry name" value="Fur_like"/>
    <property type="match status" value="1"/>
</dbReference>
<dbReference type="InterPro" id="IPR002481">
    <property type="entry name" value="FUR"/>
</dbReference>
<feature type="binding site" evidence="8">
    <location>
        <position position="101"/>
    </location>
    <ligand>
        <name>Zn(2+)</name>
        <dbReference type="ChEBI" id="CHEBI:29105"/>
    </ligand>
</feature>
<feature type="binding site" evidence="8">
    <location>
        <position position="104"/>
    </location>
    <ligand>
        <name>Zn(2+)</name>
        <dbReference type="ChEBI" id="CHEBI:29105"/>
    </ligand>
</feature>
<name>A0A5D8QJ00_9THEO</name>
<dbReference type="PANTHER" id="PTHR33202:SF7">
    <property type="entry name" value="FERRIC UPTAKE REGULATION PROTEIN"/>
    <property type="match status" value="1"/>
</dbReference>
<evidence type="ECO:0000256" key="2">
    <source>
        <dbReference type="ARBA" id="ARBA00022491"/>
    </source>
</evidence>
<feature type="binding site" evidence="8">
    <location>
        <position position="144"/>
    </location>
    <ligand>
        <name>Zn(2+)</name>
        <dbReference type="ChEBI" id="CHEBI:29105"/>
    </ligand>
</feature>
<dbReference type="GO" id="GO:0045892">
    <property type="term" value="P:negative regulation of DNA-templated transcription"/>
    <property type="evidence" value="ECO:0007669"/>
    <property type="project" value="TreeGrafter"/>
</dbReference>
<evidence type="ECO:0000256" key="5">
    <source>
        <dbReference type="ARBA" id="ARBA00023015"/>
    </source>
</evidence>